<dbReference type="Proteomes" id="UP001055811">
    <property type="component" value="Linkage Group LG04"/>
</dbReference>
<keyword evidence="2" id="KW-1185">Reference proteome</keyword>
<protein>
    <submittedName>
        <fullName evidence="1">Uncharacterized protein</fullName>
    </submittedName>
</protein>
<gene>
    <name evidence="1" type="ORF">L2E82_23081</name>
</gene>
<comment type="caution">
    <text evidence="1">The sequence shown here is derived from an EMBL/GenBank/DDBJ whole genome shotgun (WGS) entry which is preliminary data.</text>
</comment>
<accession>A0ACB9DZB5</accession>
<proteinExistence type="predicted"/>
<evidence type="ECO:0000313" key="2">
    <source>
        <dbReference type="Proteomes" id="UP001055811"/>
    </source>
</evidence>
<organism evidence="1 2">
    <name type="scientific">Cichorium intybus</name>
    <name type="common">Chicory</name>
    <dbReference type="NCBI Taxonomy" id="13427"/>
    <lineage>
        <taxon>Eukaryota</taxon>
        <taxon>Viridiplantae</taxon>
        <taxon>Streptophyta</taxon>
        <taxon>Embryophyta</taxon>
        <taxon>Tracheophyta</taxon>
        <taxon>Spermatophyta</taxon>
        <taxon>Magnoliopsida</taxon>
        <taxon>eudicotyledons</taxon>
        <taxon>Gunneridae</taxon>
        <taxon>Pentapetalae</taxon>
        <taxon>asterids</taxon>
        <taxon>campanulids</taxon>
        <taxon>Asterales</taxon>
        <taxon>Asteraceae</taxon>
        <taxon>Cichorioideae</taxon>
        <taxon>Cichorieae</taxon>
        <taxon>Cichoriinae</taxon>
        <taxon>Cichorium</taxon>
    </lineage>
</organism>
<name>A0ACB9DZB5_CICIN</name>
<sequence>MHRNITNLKSVSELYLSNNNLTGPLPNLIGMNSLSYLDMSNNSFDPSDIPTWFTLPSLTTLLMVNTQLQGEIPSDVFQPQLQRLGLSNNALIGTLDVGNSYKNDLIVDLRNNSIADFTKKSGYSLSLKLANNPLCEGITGRYYFKNTTYTTILHDALTSAFRSSQLPVDSISISNPSVNEYSYLQYKLQVFPSGQDYFTRSDVSKIGTVINHQNLFSLSYFGPLFFLDDRYCCFPEFLNLAMRCVQDSGVDRPKMGKVVREIKNIIELAVLSLEDESASTFLSQNMGNTGDLYHPYGDSVSDASSLSLPFETEIRR</sequence>
<evidence type="ECO:0000313" key="1">
    <source>
        <dbReference type="EMBL" id="KAI3751984.1"/>
    </source>
</evidence>
<reference evidence="1 2" key="2">
    <citation type="journal article" date="2022" name="Mol. Ecol. Resour.">
        <title>The genomes of chicory, endive, great burdock and yacon provide insights into Asteraceae paleo-polyploidization history and plant inulin production.</title>
        <authorList>
            <person name="Fan W."/>
            <person name="Wang S."/>
            <person name="Wang H."/>
            <person name="Wang A."/>
            <person name="Jiang F."/>
            <person name="Liu H."/>
            <person name="Zhao H."/>
            <person name="Xu D."/>
            <person name="Zhang Y."/>
        </authorList>
    </citation>
    <scope>NUCLEOTIDE SEQUENCE [LARGE SCALE GENOMIC DNA]</scope>
    <source>
        <strain evidence="2">cv. Punajuju</strain>
        <tissue evidence="1">Leaves</tissue>
    </source>
</reference>
<dbReference type="EMBL" id="CM042012">
    <property type="protein sequence ID" value="KAI3751984.1"/>
    <property type="molecule type" value="Genomic_DNA"/>
</dbReference>
<reference evidence="2" key="1">
    <citation type="journal article" date="2022" name="Mol. Ecol. Resour.">
        <title>The genomes of chicory, endive, great burdock and yacon provide insights into Asteraceae palaeo-polyploidization history and plant inulin production.</title>
        <authorList>
            <person name="Fan W."/>
            <person name="Wang S."/>
            <person name="Wang H."/>
            <person name="Wang A."/>
            <person name="Jiang F."/>
            <person name="Liu H."/>
            <person name="Zhao H."/>
            <person name="Xu D."/>
            <person name="Zhang Y."/>
        </authorList>
    </citation>
    <scope>NUCLEOTIDE SEQUENCE [LARGE SCALE GENOMIC DNA]</scope>
    <source>
        <strain evidence="2">cv. Punajuju</strain>
    </source>
</reference>